<comment type="caution">
    <text evidence="1">The sequence shown here is derived from an EMBL/GenBank/DDBJ whole genome shotgun (WGS) entry which is preliminary data.</text>
</comment>
<sequence>MLDVSSTASGLLIPRMTTAQRDAITVSTIGLQVFNITTNTVDVFRGVSCGATGLSSPNNSVVNVNSLADLPVPSGNAIILISGKIYSFSDGKCCERRYST</sequence>
<reference evidence="2" key="1">
    <citation type="journal article" date="2019" name="Int. J. Syst. Evol. Microbiol.">
        <title>The Global Catalogue of Microorganisms (GCM) 10K type strain sequencing project: providing services to taxonomists for standard genome sequencing and annotation.</title>
        <authorList>
            <consortium name="The Broad Institute Genomics Platform"/>
            <consortium name="The Broad Institute Genome Sequencing Center for Infectious Disease"/>
            <person name="Wu L."/>
            <person name="Ma J."/>
        </authorList>
    </citation>
    <scope>NUCLEOTIDE SEQUENCE [LARGE SCALE GENOMIC DNA]</scope>
    <source>
        <strain evidence="2">JCM 17225</strain>
    </source>
</reference>
<protein>
    <submittedName>
        <fullName evidence="1">Uncharacterized protein</fullName>
    </submittedName>
</protein>
<evidence type="ECO:0000313" key="2">
    <source>
        <dbReference type="Proteomes" id="UP001501469"/>
    </source>
</evidence>
<dbReference type="EMBL" id="BAABDK010000013">
    <property type="protein sequence ID" value="GAA4032985.1"/>
    <property type="molecule type" value="Genomic_DNA"/>
</dbReference>
<accession>A0ABP7TYK5</accession>
<gene>
    <name evidence="1" type="ORF">GCM10022409_16610</name>
</gene>
<dbReference type="RefSeq" id="WP_345052783.1">
    <property type="nucleotide sequence ID" value="NZ_BAABDK010000013.1"/>
</dbReference>
<proteinExistence type="predicted"/>
<evidence type="ECO:0000313" key="1">
    <source>
        <dbReference type="EMBL" id="GAA4032985.1"/>
    </source>
</evidence>
<dbReference type="Proteomes" id="UP001501469">
    <property type="component" value="Unassembled WGS sequence"/>
</dbReference>
<name>A0ABP7TYK5_9BACT</name>
<organism evidence="1 2">
    <name type="scientific">Hymenobacter glaciei</name>
    <dbReference type="NCBI Taxonomy" id="877209"/>
    <lineage>
        <taxon>Bacteria</taxon>
        <taxon>Pseudomonadati</taxon>
        <taxon>Bacteroidota</taxon>
        <taxon>Cytophagia</taxon>
        <taxon>Cytophagales</taxon>
        <taxon>Hymenobacteraceae</taxon>
        <taxon>Hymenobacter</taxon>
    </lineage>
</organism>
<keyword evidence="2" id="KW-1185">Reference proteome</keyword>